<dbReference type="AlphaFoldDB" id="A0A0L0NQ44"/>
<proteinExistence type="predicted"/>
<sequence>MNFFQKSKSLSTTSVTTPATNAGLFACGPHLANKAQLLKIPGSSPTTRVSPELADTVAAPQYLRLPQKAGPKKLLACLDTRANMVPKFLKTSKYVLHECGQVMKMFFGDIDLDTLSILTGGPPLSPQTTSSTSTSTSSISSACRNSKEILSTPQRVDLTFTSKLANTELASPLLYKKSRSQLADLEPFVPSKPQNPKVTFFEDTSDPLFRRSFPRSILKVPNQDVASFEPYKWQNVTFAGFSRLVQKTFTAVDEDSPSENALNSLLGSLYSVLENEVIFKVKENYVDYGSRFTAFRSSISSIHANLRGLANELECINDDHESGIKVTSRLESFHERLALANKRYHSVSSKLTAASEGAKKTQTQILSDFDECKRLCNLVHKHQAEVLGDRYLNTAFPHIKLFSKNTAFIRRFKPAAFTKSHVDQLCDSDFSLHRTKVLMKSLRSVSQRLQRQIILTAV</sequence>
<dbReference type="VEuPathDB" id="FungiDB:CJJ07_001423"/>
<reference evidence="2" key="1">
    <citation type="journal article" date="2015" name="BMC Genomics">
        <title>Draft genome of a commonly misdiagnosed multidrug resistant pathogen Candida auris.</title>
        <authorList>
            <person name="Chatterjee S."/>
            <person name="Alampalli S.V."/>
            <person name="Nageshan R.K."/>
            <person name="Chettiar S.T."/>
            <person name="Joshi S."/>
            <person name="Tatu U.S."/>
        </authorList>
    </citation>
    <scope>NUCLEOTIDE SEQUENCE [LARGE SCALE GENOMIC DNA]</scope>
    <source>
        <strain evidence="2">6684</strain>
    </source>
</reference>
<dbReference type="VEuPathDB" id="FungiDB:B9J08_004634"/>
<dbReference type="VEuPathDB" id="FungiDB:CJI97_004818"/>
<gene>
    <name evidence="1" type="ORF">QG37_07410</name>
</gene>
<dbReference type="VEuPathDB" id="FungiDB:QG37_07410"/>
<dbReference type="Proteomes" id="UP000037122">
    <property type="component" value="Unassembled WGS sequence"/>
</dbReference>
<protein>
    <submittedName>
        <fullName evidence="1">Uncharacterized protein</fullName>
    </submittedName>
</protein>
<dbReference type="PROSITE" id="PS51257">
    <property type="entry name" value="PROKAR_LIPOPROTEIN"/>
    <property type="match status" value="1"/>
</dbReference>
<organism evidence="1 2">
    <name type="scientific">Candidozyma auris</name>
    <name type="common">Yeast</name>
    <name type="synonym">Candida auris</name>
    <dbReference type="NCBI Taxonomy" id="498019"/>
    <lineage>
        <taxon>Eukaryota</taxon>
        <taxon>Fungi</taxon>
        <taxon>Dikarya</taxon>
        <taxon>Ascomycota</taxon>
        <taxon>Saccharomycotina</taxon>
        <taxon>Pichiomycetes</taxon>
        <taxon>Metschnikowiaceae</taxon>
        <taxon>Candidozyma</taxon>
    </lineage>
</organism>
<evidence type="ECO:0000313" key="2">
    <source>
        <dbReference type="Proteomes" id="UP000037122"/>
    </source>
</evidence>
<dbReference type="VEuPathDB" id="FungiDB:CJI96_0004516"/>
<evidence type="ECO:0000313" key="1">
    <source>
        <dbReference type="EMBL" id="KND96282.1"/>
    </source>
</evidence>
<accession>A0A0L0NQ44</accession>
<dbReference type="EMBL" id="LGST01000057">
    <property type="protein sequence ID" value="KND96282.1"/>
    <property type="molecule type" value="Genomic_DNA"/>
</dbReference>
<name>A0A0L0NQ44_CANAR</name>
<dbReference type="VEuPathDB" id="FungiDB:CJJ09_004647"/>
<comment type="caution">
    <text evidence="1">The sequence shown here is derived from an EMBL/GenBank/DDBJ whole genome shotgun (WGS) entry which is preliminary data.</text>
</comment>